<dbReference type="Proteomes" id="UP000477680">
    <property type="component" value="Chromosome"/>
</dbReference>
<name>A0A6C0U3M4_9GAMM</name>
<dbReference type="EMBL" id="CP048711">
    <property type="protein sequence ID" value="QIB66538.1"/>
    <property type="molecule type" value="Genomic_DNA"/>
</dbReference>
<sequence>MALHHATPGEIVDVRPLGKDLCDSKNTTLLRSEHLQVFRVVLLEGEEFSDHAVVGEITVQCLEGLVDFRIGQDKVQRLSSGHLLYLDGGQPHALKALEDASVLVTIYHPRHPGELMDGATL</sequence>
<proteinExistence type="predicted"/>
<dbReference type="CDD" id="cd02230">
    <property type="entry name" value="cupin_HP0902-like"/>
    <property type="match status" value="1"/>
</dbReference>
<reference evidence="1 2" key="1">
    <citation type="submission" date="2020-02" db="EMBL/GenBank/DDBJ databases">
        <title>Genome sequencing for Kineobactrum sp. M2.</title>
        <authorList>
            <person name="Park S.-J."/>
        </authorList>
    </citation>
    <scope>NUCLEOTIDE SEQUENCE [LARGE SCALE GENOMIC DNA]</scope>
    <source>
        <strain evidence="1 2">M2</strain>
    </source>
</reference>
<evidence type="ECO:0000313" key="2">
    <source>
        <dbReference type="Proteomes" id="UP000477680"/>
    </source>
</evidence>
<evidence type="ECO:0000313" key="1">
    <source>
        <dbReference type="EMBL" id="QIB66538.1"/>
    </source>
</evidence>
<dbReference type="KEGG" id="kim:G3T16_15170"/>
<dbReference type="InterPro" id="IPR014710">
    <property type="entry name" value="RmlC-like_jellyroll"/>
</dbReference>
<dbReference type="Gene3D" id="2.60.120.10">
    <property type="entry name" value="Jelly Rolls"/>
    <property type="match status" value="1"/>
</dbReference>
<dbReference type="AlphaFoldDB" id="A0A6C0U3M4"/>
<keyword evidence="2" id="KW-1185">Reference proteome</keyword>
<dbReference type="InterPro" id="IPR011051">
    <property type="entry name" value="RmlC_Cupin_sf"/>
</dbReference>
<dbReference type="SUPFAM" id="SSF51182">
    <property type="entry name" value="RmlC-like cupins"/>
    <property type="match status" value="1"/>
</dbReference>
<gene>
    <name evidence="1" type="ORF">G3T16_15170</name>
</gene>
<protein>
    <submittedName>
        <fullName evidence="1">Cupin</fullName>
    </submittedName>
</protein>
<accession>A0A6C0U3M4</accession>
<organism evidence="1 2">
    <name type="scientific">Kineobactrum salinum</name>
    <dbReference type="NCBI Taxonomy" id="2708301"/>
    <lineage>
        <taxon>Bacteria</taxon>
        <taxon>Pseudomonadati</taxon>
        <taxon>Pseudomonadota</taxon>
        <taxon>Gammaproteobacteria</taxon>
        <taxon>Cellvibrionales</taxon>
        <taxon>Halieaceae</taxon>
        <taxon>Kineobactrum</taxon>
    </lineage>
</organism>